<dbReference type="EMBL" id="FQXE01000002">
    <property type="protein sequence ID" value="SHH17940.1"/>
    <property type="molecule type" value="Genomic_DNA"/>
</dbReference>
<keyword evidence="5" id="KW-1185">Reference proteome</keyword>
<comment type="similarity">
    <text evidence="1 2">Belongs to the small heat shock protein (HSP20) family.</text>
</comment>
<evidence type="ECO:0000256" key="2">
    <source>
        <dbReference type="RuleBase" id="RU003616"/>
    </source>
</evidence>
<dbReference type="PANTHER" id="PTHR11527">
    <property type="entry name" value="HEAT-SHOCK PROTEIN 20 FAMILY MEMBER"/>
    <property type="match status" value="1"/>
</dbReference>
<organism evidence="4 5">
    <name type="scientific">Pollutimonas bauzanensis</name>
    <dbReference type="NCBI Taxonomy" id="658167"/>
    <lineage>
        <taxon>Bacteria</taxon>
        <taxon>Pseudomonadati</taxon>
        <taxon>Pseudomonadota</taxon>
        <taxon>Betaproteobacteria</taxon>
        <taxon>Burkholderiales</taxon>
        <taxon>Alcaligenaceae</taxon>
        <taxon>Pollutimonas</taxon>
    </lineage>
</organism>
<dbReference type="AlphaFoldDB" id="A0A1M5QW27"/>
<proteinExistence type="inferred from homology"/>
<name>A0A1M5QW27_9BURK</name>
<accession>A0A1M5QW27</accession>
<dbReference type="STRING" id="658167.SAMN04488135_102389"/>
<dbReference type="CDD" id="cd06464">
    <property type="entry name" value="ACD_sHsps-like"/>
    <property type="match status" value="1"/>
</dbReference>
<dbReference type="RefSeq" id="WP_073102191.1">
    <property type="nucleotide sequence ID" value="NZ_FQXE01000002.1"/>
</dbReference>
<feature type="domain" description="SHSP" evidence="3">
    <location>
        <begin position="35"/>
        <end position="147"/>
    </location>
</feature>
<dbReference type="InterPro" id="IPR031107">
    <property type="entry name" value="Small_HSP"/>
</dbReference>
<evidence type="ECO:0000313" key="5">
    <source>
        <dbReference type="Proteomes" id="UP000184226"/>
    </source>
</evidence>
<dbReference type="InterPro" id="IPR002068">
    <property type="entry name" value="A-crystallin/Hsp20_dom"/>
</dbReference>
<sequence>MIYRAQFPRHFFTELDRLQRDMQQAFLSSSPSIRGLGRGGYPAMNIGHTPGSVEIYVFLPGIDPKGIEVHVEKGVLVIAGERKADVPDESDKSIVHIDERFAGRFRRVVALPDDIDPDRIEARYRDGVLHICIQRRATTQPRQIAIQ</sequence>
<dbReference type="SUPFAM" id="SSF49764">
    <property type="entry name" value="HSP20-like chaperones"/>
    <property type="match status" value="1"/>
</dbReference>
<dbReference type="PROSITE" id="PS01031">
    <property type="entry name" value="SHSP"/>
    <property type="match status" value="1"/>
</dbReference>
<evidence type="ECO:0000256" key="1">
    <source>
        <dbReference type="PROSITE-ProRule" id="PRU00285"/>
    </source>
</evidence>
<protein>
    <submittedName>
        <fullName evidence="4">HSP20 family protein</fullName>
    </submittedName>
</protein>
<dbReference type="OrthoDB" id="5295562at2"/>
<evidence type="ECO:0000313" key="4">
    <source>
        <dbReference type="EMBL" id="SHH17940.1"/>
    </source>
</evidence>
<dbReference type="Proteomes" id="UP000184226">
    <property type="component" value="Unassembled WGS sequence"/>
</dbReference>
<dbReference type="Gene3D" id="2.60.40.790">
    <property type="match status" value="1"/>
</dbReference>
<dbReference type="InterPro" id="IPR008978">
    <property type="entry name" value="HSP20-like_chaperone"/>
</dbReference>
<dbReference type="Pfam" id="PF00011">
    <property type="entry name" value="HSP20"/>
    <property type="match status" value="1"/>
</dbReference>
<gene>
    <name evidence="4" type="ORF">SAMN04488135_102389</name>
</gene>
<reference evidence="4 5" key="1">
    <citation type="submission" date="2016-11" db="EMBL/GenBank/DDBJ databases">
        <authorList>
            <person name="Jaros S."/>
            <person name="Januszkiewicz K."/>
            <person name="Wedrychowicz H."/>
        </authorList>
    </citation>
    <scope>NUCLEOTIDE SEQUENCE [LARGE SCALE GENOMIC DNA]</scope>
    <source>
        <strain evidence="4 5">CGMCC 1.10190</strain>
    </source>
</reference>
<evidence type="ECO:0000259" key="3">
    <source>
        <dbReference type="PROSITE" id="PS01031"/>
    </source>
</evidence>